<dbReference type="AlphaFoldDB" id="A0A336MFQ0"/>
<evidence type="ECO:0000256" key="2">
    <source>
        <dbReference type="PIRNR" id="PIRNR037475"/>
    </source>
</evidence>
<feature type="domain" description="HPS5-like beta-propeller" evidence="4">
    <location>
        <begin position="19"/>
        <end position="267"/>
    </location>
</feature>
<sequence length="870" mass="100297">MGDKYVLYNEEDFTLVIQEPIRQSSRIKYTYCDASEKYLVFGATSGSLYIFNRDPCTFTKILPSKLGSVSQVKISKGERLIAFSNVKGQIGIVDLQAADPQVITTQLERSYVTCFYWENDEKLIVGDQKGHVSVINLGYFMGRNIMNLTLRSILLLDSPIVQIDGADELLLISTHSKCVLCNTEVEEFKQIGNRPRDGEYGGCFYVLKDDFGSQTRIYCARPGCRLWEVDLDGNVKHTHQFKSALSVPPAKPYPRLESTLVVTNDTNHKTEPKSSNGKINHQDNNQHKYHLLPPSDTDHNESQQSTSDVSPSNTFHFSKLINFMEKFVLSYSDSKFYILDPTSRVILWSNHFNNIQSVHVVNSKIIIFTATSTLFTVDCCTLQEYVLKEFHYGLYLKAANSINAHMTYFIETVKIRHELHQLYKLKQILEDLDEVQLAKDLQKFFDEIFARNNEMVQRSMRFNNGIYILDNQFTASGKVKKNNFSDKTQTESSGINIKDALVSAYDVYGKNLKHMIKGLKTLNLESGNLNGKSDHKTNETGKINQTQIENENESPNNQNGTSSESDPVIEPLVVKRRSASTQLEYSVTEEEKIVRSLYLIYKSSKISNLNFLDRYSMLFDRYDTNHIIVLLEKLKNVIMENDDEEEAEANRDCIKMYFDYLNPEIIYELDDDCRDFIKNSFMSVNQMIGNDEVLVVRCENCDFPLKPIRSVCRYPKIGVTLLQYYWSRKDPDTCYAIAKVVPEMLDQICKFYIQEKRMDKVLQFVVNLANQELLLKAADLYDIDAWRKTFDIYSRLLQDQTLNCLNCDQLCKVQKSFYDTNLFYTFNHIFATASNYMNGRVILDLLLNYCEKIPNGALTKEIYLNCLQNS</sequence>
<dbReference type="InterPro" id="IPR036322">
    <property type="entry name" value="WD40_repeat_dom_sf"/>
</dbReference>
<dbReference type="EMBL" id="UFQS01001167">
    <property type="protein sequence ID" value="SSX09330.1"/>
    <property type="molecule type" value="Genomic_DNA"/>
</dbReference>
<dbReference type="Pfam" id="PF23756">
    <property type="entry name" value="Beta-prop_HPS5"/>
    <property type="match status" value="1"/>
</dbReference>
<feature type="compositionally biased region" description="Polar residues" evidence="3">
    <location>
        <begin position="302"/>
        <end position="311"/>
    </location>
</feature>
<name>A0A336MFQ0_CULSO</name>
<dbReference type="SUPFAM" id="SSF50978">
    <property type="entry name" value="WD40 repeat-like"/>
    <property type="match status" value="1"/>
</dbReference>
<gene>
    <name evidence="7" type="primary">CSON001026</name>
</gene>
<comment type="similarity">
    <text evidence="1 2">Belongs to the HPS5 family.</text>
</comment>
<dbReference type="InterPro" id="IPR015943">
    <property type="entry name" value="WD40/YVTN_repeat-like_dom_sf"/>
</dbReference>
<reference evidence="7" key="2">
    <citation type="submission" date="2018-07" db="EMBL/GenBank/DDBJ databases">
        <authorList>
            <person name="Quirk P.G."/>
            <person name="Krulwich T.A."/>
        </authorList>
    </citation>
    <scope>NUCLEOTIDE SEQUENCE</scope>
</reference>
<feature type="region of interest" description="Disordered" evidence="3">
    <location>
        <begin position="546"/>
        <end position="569"/>
    </location>
</feature>
<dbReference type="PANTHER" id="PTHR23287:SF18">
    <property type="entry name" value="BLOC-2 COMPLEX MEMBER HPS5"/>
    <property type="match status" value="1"/>
</dbReference>
<dbReference type="OMA" id="WARCFEQ"/>
<evidence type="ECO:0000256" key="1">
    <source>
        <dbReference type="ARBA" id="ARBA00010697"/>
    </source>
</evidence>
<reference evidence="6" key="1">
    <citation type="submission" date="2018-04" db="EMBL/GenBank/DDBJ databases">
        <authorList>
            <person name="Go L.Y."/>
            <person name="Mitchell J.A."/>
        </authorList>
    </citation>
    <scope>NUCLEOTIDE SEQUENCE</scope>
    <source>
        <tissue evidence="6">Whole organism</tissue>
    </source>
</reference>
<organism evidence="7">
    <name type="scientific">Culicoides sonorensis</name>
    <name type="common">Biting midge</name>
    <dbReference type="NCBI Taxonomy" id="179676"/>
    <lineage>
        <taxon>Eukaryota</taxon>
        <taxon>Metazoa</taxon>
        <taxon>Ecdysozoa</taxon>
        <taxon>Arthropoda</taxon>
        <taxon>Hexapoda</taxon>
        <taxon>Insecta</taxon>
        <taxon>Pterygota</taxon>
        <taxon>Neoptera</taxon>
        <taxon>Endopterygota</taxon>
        <taxon>Diptera</taxon>
        <taxon>Nematocera</taxon>
        <taxon>Chironomoidea</taxon>
        <taxon>Ceratopogonidae</taxon>
        <taxon>Ceratopogoninae</taxon>
        <taxon>Culicoides</taxon>
        <taxon>Monoculicoides</taxon>
    </lineage>
</organism>
<dbReference type="GO" id="GO:0005737">
    <property type="term" value="C:cytoplasm"/>
    <property type="evidence" value="ECO:0007669"/>
    <property type="project" value="TreeGrafter"/>
</dbReference>
<keyword evidence="2" id="KW-0844">Vision</keyword>
<dbReference type="EMBL" id="UFQT01001167">
    <property type="protein sequence ID" value="SSX29232.1"/>
    <property type="molecule type" value="Genomic_DNA"/>
</dbReference>
<accession>A0A336MFQ0</accession>
<dbReference type="Gene3D" id="2.130.10.10">
    <property type="entry name" value="YVTN repeat-like/Quinoprotein amine dehydrogenase"/>
    <property type="match status" value="1"/>
</dbReference>
<proteinExistence type="inferred from homology"/>
<dbReference type="InterPro" id="IPR035431">
    <property type="entry name" value="HPS5"/>
</dbReference>
<feature type="compositionally biased region" description="Polar residues" evidence="3">
    <location>
        <begin position="546"/>
        <end position="565"/>
    </location>
</feature>
<keyword evidence="2" id="KW-0716">Sensory transduction</keyword>
<dbReference type="GO" id="GO:0031409">
    <property type="term" value="F:pigment binding"/>
    <property type="evidence" value="ECO:0007669"/>
    <property type="project" value="UniProtKB-KW"/>
</dbReference>
<evidence type="ECO:0000259" key="4">
    <source>
        <dbReference type="Pfam" id="PF23756"/>
    </source>
</evidence>
<feature type="region of interest" description="Disordered" evidence="3">
    <location>
        <begin position="261"/>
        <end position="311"/>
    </location>
</feature>
<protein>
    <recommendedName>
        <fullName evidence="2">Hermansky-Pudlak syndrome 5 protein homolog</fullName>
    </recommendedName>
</protein>
<comment type="function">
    <text evidence="2">Has a role in the biogenesis of eye pigment granules. Eye pigment granules are specialized forms of late endosomes or lysosomes. Biogenesis of pigment granules in the eye requires molecular components required for protein delivery to lysosomes.</text>
</comment>
<dbReference type="InterPro" id="IPR056499">
    <property type="entry name" value="Beta-prop_HPS5-like"/>
</dbReference>
<evidence type="ECO:0000256" key="3">
    <source>
        <dbReference type="SAM" id="MobiDB-lite"/>
    </source>
</evidence>
<dbReference type="Pfam" id="PF23757">
    <property type="entry name" value="TPR_HPS5_insect"/>
    <property type="match status" value="1"/>
</dbReference>
<dbReference type="GO" id="GO:0048066">
    <property type="term" value="P:developmental pigmentation"/>
    <property type="evidence" value="ECO:0007669"/>
    <property type="project" value="TreeGrafter"/>
</dbReference>
<dbReference type="GO" id="GO:0007601">
    <property type="term" value="P:visual perception"/>
    <property type="evidence" value="ECO:0007669"/>
    <property type="project" value="UniProtKB-KW"/>
</dbReference>
<evidence type="ECO:0000313" key="7">
    <source>
        <dbReference type="EMBL" id="SSX29232.1"/>
    </source>
</evidence>
<evidence type="ECO:0000313" key="6">
    <source>
        <dbReference type="EMBL" id="SSX09330.1"/>
    </source>
</evidence>
<dbReference type="InterPro" id="IPR056446">
    <property type="entry name" value="TPR_HPS5_insects"/>
</dbReference>
<feature type="domain" description="HPS5 TPR" evidence="5">
    <location>
        <begin position="618"/>
        <end position="807"/>
    </location>
</feature>
<keyword evidence="2" id="KW-0608">Pigment</keyword>
<dbReference type="PIRSF" id="PIRSF037475">
    <property type="entry name" value="BLOC-2_complex_Hps5"/>
    <property type="match status" value="1"/>
</dbReference>
<evidence type="ECO:0000259" key="5">
    <source>
        <dbReference type="Pfam" id="PF23757"/>
    </source>
</evidence>
<dbReference type="VEuPathDB" id="VectorBase:CSON001026"/>
<dbReference type="PANTHER" id="PTHR23287">
    <property type="entry name" value="RUBY-EYE2-LIKE PROTEIN"/>
    <property type="match status" value="1"/>
</dbReference>